<accession>A0AAV7I0A4</accession>
<name>A0AAV7I0A4_COTGL</name>
<gene>
    <name evidence="3" type="ORF">KQX54_017338</name>
</gene>
<dbReference type="GO" id="GO:0042254">
    <property type="term" value="P:ribosome biogenesis"/>
    <property type="evidence" value="ECO:0007669"/>
    <property type="project" value="TreeGrafter"/>
</dbReference>
<protein>
    <recommendedName>
        <fullName evidence="2">Nucleolar 27S pre-rRNA processing Urb2/Npa2 C-terminal domain-containing protein</fullName>
    </recommendedName>
</protein>
<keyword evidence="4" id="KW-1185">Reference proteome</keyword>
<feature type="region of interest" description="Disordered" evidence="1">
    <location>
        <begin position="18"/>
        <end position="46"/>
    </location>
</feature>
<comment type="caution">
    <text evidence="3">The sequence shown here is derived from an EMBL/GenBank/DDBJ whole genome shotgun (WGS) entry which is preliminary data.</text>
</comment>
<organism evidence="3 4">
    <name type="scientific">Cotesia glomerata</name>
    <name type="common">Lepidopteran parasitic wasp</name>
    <name type="synonym">Apanteles glomeratus</name>
    <dbReference type="NCBI Taxonomy" id="32391"/>
    <lineage>
        <taxon>Eukaryota</taxon>
        <taxon>Metazoa</taxon>
        <taxon>Ecdysozoa</taxon>
        <taxon>Arthropoda</taxon>
        <taxon>Hexapoda</taxon>
        <taxon>Insecta</taxon>
        <taxon>Pterygota</taxon>
        <taxon>Neoptera</taxon>
        <taxon>Endopterygota</taxon>
        <taxon>Hymenoptera</taxon>
        <taxon>Apocrita</taxon>
        <taxon>Ichneumonoidea</taxon>
        <taxon>Braconidae</taxon>
        <taxon>Microgastrinae</taxon>
        <taxon>Cotesia</taxon>
    </lineage>
</organism>
<sequence>MVVKRPFFEQINYNCPKRIKEETKNENKSNENKKQEPTKPSSSNNWAESLLPSLPEEIQALINDNEVQNVIDKIIQLDHLSPWAYDCLSKIAQINPLMIEEKLPDVFKKILLSKKVSEAEKSSYSALLLTILEACARLRRETKLVPWILMALDTHVSSDLNQRAIDILPSTFTEKFTLSTCNMTHSQIISVLMSFIYHIDLIKSQSSLKGKTILIDTAGHLLVAFFDGVHILSSNTPENMQKKFIDGLIKLGNILKQFVAIAFTDKKSNDIIIESILIVIKSWKALIASIKKYSDALTEDLMTSVRQIIDDINQLVNTKDLSTINKNIIKVLVACQLEDDKINNTFEIDNKFSDNLDNCWEMIIEKYPATIARMNELQINTLARLLIAKTHFSVENLLLSTPVSYYHVQNDKPLVIQCVYNIFHDLNEKIRESTGTTKKLLEIISKKKWESKRIKKMLTECKEIFYKAEWLSIDQKFVNCIVKNLQILLKLPLMYLTMELRTVIFLIIFAIKKEGENYSSITDLSLRILSDVSENSNIDILQYLDLELLVNDLLKYESIRKIFEYSLRNVNHYEKIGTFVKDNKNIVNCAAPILIECLEKVRPKIVVKTEKIVVKKLQKKLCKRILKSLEESIKSPYDVKSFRAAVKVSISTKKVDDSLLEKIKKTINIIFGNNIEQLDLENNPLVDEGLQLIQIILLHRANVKIDDAIVKCIWSLMMRKNVPDIVYNLINATPSKVLEEQLNTLEKKTIQSLVNYDKTMFKNNLSIWCSIAQTDKGHDSNSVCQKHYQTLMRNFSTLTITSDNYSGILKFCQVIVKAKRSEINDLLIDLIILVCNLFVNNSGNGTIDLYEQVTEICSAFLKHRTAKITNRLPALLTLYRKVVKFVIDESKKIPTSTELLCLVLNTQKLAVAFVKLKKDIARISPYTIADIIQMYSEGVIPTYIKEPLDDSINIFLSVCDQHAVSLLLRTLPSSMQEIFKTSYDTYTKFYKFTGKI</sequence>
<dbReference type="Pfam" id="PF10441">
    <property type="entry name" value="Urb2"/>
    <property type="match status" value="1"/>
</dbReference>
<evidence type="ECO:0000313" key="3">
    <source>
        <dbReference type="EMBL" id="KAH0540433.1"/>
    </source>
</evidence>
<evidence type="ECO:0000256" key="1">
    <source>
        <dbReference type="SAM" id="MobiDB-lite"/>
    </source>
</evidence>
<dbReference type="AlphaFoldDB" id="A0AAV7I0A4"/>
<dbReference type="PANTHER" id="PTHR15682">
    <property type="entry name" value="UNHEALTHY RIBOSOME BIOGENESIS PROTEIN 2 HOMOLOG"/>
    <property type="match status" value="1"/>
</dbReference>
<feature type="domain" description="Nucleolar 27S pre-rRNA processing Urb2/Npa2 C-terminal" evidence="2">
    <location>
        <begin position="808"/>
        <end position="995"/>
    </location>
</feature>
<dbReference type="PANTHER" id="PTHR15682:SF2">
    <property type="entry name" value="UNHEALTHY RIBOSOME BIOGENESIS PROTEIN 2 HOMOLOG"/>
    <property type="match status" value="1"/>
</dbReference>
<dbReference type="EMBL" id="JAHXZJ010002609">
    <property type="protein sequence ID" value="KAH0540433.1"/>
    <property type="molecule type" value="Genomic_DNA"/>
</dbReference>
<evidence type="ECO:0000259" key="2">
    <source>
        <dbReference type="Pfam" id="PF10441"/>
    </source>
</evidence>
<evidence type="ECO:0000313" key="4">
    <source>
        <dbReference type="Proteomes" id="UP000826195"/>
    </source>
</evidence>
<dbReference type="Proteomes" id="UP000826195">
    <property type="component" value="Unassembled WGS sequence"/>
</dbReference>
<dbReference type="InterPro" id="IPR018849">
    <property type="entry name" value="Urb2/Npa2_C"/>
</dbReference>
<feature type="compositionally biased region" description="Basic and acidic residues" evidence="1">
    <location>
        <begin position="18"/>
        <end position="37"/>
    </location>
</feature>
<reference evidence="3 4" key="1">
    <citation type="journal article" date="2021" name="J. Hered.">
        <title>A chromosome-level genome assembly of the parasitoid wasp, Cotesia glomerata (Hymenoptera: Braconidae).</title>
        <authorList>
            <person name="Pinto B.J."/>
            <person name="Weis J.J."/>
            <person name="Gamble T."/>
            <person name="Ode P.J."/>
            <person name="Paul R."/>
            <person name="Zaspel J.M."/>
        </authorList>
    </citation>
    <scope>NUCLEOTIDE SEQUENCE [LARGE SCALE GENOMIC DNA]</scope>
    <source>
        <strain evidence="3">CgM1</strain>
    </source>
</reference>
<proteinExistence type="predicted"/>
<dbReference type="GO" id="GO:0005730">
    <property type="term" value="C:nucleolus"/>
    <property type="evidence" value="ECO:0007669"/>
    <property type="project" value="TreeGrafter"/>
</dbReference>
<dbReference type="InterPro" id="IPR052609">
    <property type="entry name" value="Ribosome_Biogenesis_Reg"/>
</dbReference>